<keyword evidence="4 5" id="KW-0694">RNA-binding</keyword>
<evidence type="ECO:0000256" key="3">
    <source>
        <dbReference type="ARBA" id="ARBA00022801"/>
    </source>
</evidence>
<evidence type="ECO:0000256" key="6">
    <source>
        <dbReference type="NCBIfam" id="TIGR03319"/>
    </source>
</evidence>
<evidence type="ECO:0000313" key="10">
    <source>
        <dbReference type="Proteomes" id="UP001501358"/>
    </source>
</evidence>
<dbReference type="CDD" id="cd22431">
    <property type="entry name" value="KH-I_RNaseY"/>
    <property type="match status" value="1"/>
</dbReference>
<evidence type="ECO:0000313" key="9">
    <source>
        <dbReference type="EMBL" id="GAA2501308.1"/>
    </source>
</evidence>
<dbReference type="InterPro" id="IPR006675">
    <property type="entry name" value="HDIG_dom"/>
</dbReference>
<dbReference type="PROSITE" id="PS51831">
    <property type="entry name" value="HD"/>
    <property type="match status" value="1"/>
</dbReference>
<evidence type="ECO:0000256" key="1">
    <source>
        <dbReference type="ARBA" id="ARBA00022722"/>
    </source>
</evidence>
<keyword evidence="5" id="KW-0812">Transmembrane</keyword>
<dbReference type="EMBL" id="BAAATA010000029">
    <property type="protein sequence ID" value="GAA2501308.1"/>
    <property type="molecule type" value="Genomic_DNA"/>
</dbReference>
<dbReference type="SMART" id="SM00471">
    <property type="entry name" value="HDc"/>
    <property type="match status" value="1"/>
</dbReference>
<dbReference type="HAMAP" id="MF_00335">
    <property type="entry name" value="RNase_Y"/>
    <property type="match status" value="1"/>
</dbReference>
<comment type="similarity">
    <text evidence="5">Belongs to the RNase Y family.</text>
</comment>
<keyword evidence="2 5" id="KW-0255">Endonuclease</keyword>
<evidence type="ECO:0000259" key="8">
    <source>
        <dbReference type="PROSITE" id="PS51831"/>
    </source>
</evidence>
<keyword evidence="5" id="KW-0472">Membrane</keyword>
<comment type="caution">
    <text evidence="9">The sequence shown here is derived from an EMBL/GenBank/DDBJ whole genome shotgun (WGS) entry which is preliminary data.</text>
</comment>
<dbReference type="RefSeq" id="WP_344384762.1">
    <property type="nucleotide sequence ID" value="NZ_BAAATA010000029.1"/>
</dbReference>
<evidence type="ECO:0000256" key="5">
    <source>
        <dbReference type="HAMAP-Rule" id="MF_00335"/>
    </source>
</evidence>
<comment type="subcellular location">
    <subcellularLocation>
        <location evidence="5">Cell membrane</location>
        <topology evidence="5">Single-pass membrane protein</topology>
    </subcellularLocation>
</comment>
<dbReference type="Pfam" id="PF01966">
    <property type="entry name" value="HD"/>
    <property type="match status" value="1"/>
</dbReference>
<dbReference type="InterPro" id="IPR017705">
    <property type="entry name" value="Ribonuclease_Y"/>
</dbReference>
<accession>A0ABN3MFM4</accession>
<evidence type="ECO:0000256" key="7">
    <source>
        <dbReference type="SAM" id="Coils"/>
    </source>
</evidence>
<feature type="domain" description="HD" evidence="8">
    <location>
        <begin position="315"/>
        <end position="408"/>
    </location>
</feature>
<protein>
    <recommendedName>
        <fullName evidence="5 6">Ribonuclease Y</fullName>
        <shortName evidence="5">RNase Y</shortName>
        <ecNumber evidence="5 6">3.1.-.-</ecNumber>
    </recommendedName>
</protein>
<keyword evidence="3 5" id="KW-0378">Hydrolase</keyword>
<dbReference type="SUPFAM" id="SSF109604">
    <property type="entry name" value="HD-domain/PDEase-like"/>
    <property type="match status" value="1"/>
</dbReference>
<dbReference type="NCBIfam" id="TIGR03319">
    <property type="entry name" value="RNase_Y"/>
    <property type="match status" value="1"/>
</dbReference>
<organism evidence="9 10">
    <name type="scientific">Streptomyces thermolineatus</name>
    <dbReference type="NCBI Taxonomy" id="44033"/>
    <lineage>
        <taxon>Bacteria</taxon>
        <taxon>Bacillati</taxon>
        <taxon>Actinomycetota</taxon>
        <taxon>Actinomycetes</taxon>
        <taxon>Kitasatosporales</taxon>
        <taxon>Streptomycetaceae</taxon>
        <taxon>Streptomyces</taxon>
    </lineage>
</organism>
<keyword evidence="5" id="KW-1003">Cell membrane</keyword>
<dbReference type="SUPFAM" id="SSF54791">
    <property type="entry name" value="Eukaryotic type KH-domain (KH-domain type I)"/>
    <property type="match status" value="1"/>
</dbReference>
<dbReference type="NCBIfam" id="TIGR00277">
    <property type="entry name" value="HDIG"/>
    <property type="match status" value="1"/>
</dbReference>
<gene>
    <name evidence="5 9" type="primary">rny</name>
    <name evidence="9" type="ORF">GCM10010406_42290</name>
</gene>
<feature type="coiled-coil region" evidence="7">
    <location>
        <begin position="56"/>
        <end position="151"/>
    </location>
</feature>
<keyword evidence="10" id="KW-1185">Reference proteome</keyword>
<dbReference type="InterPro" id="IPR003607">
    <property type="entry name" value="HD/PDEase_dom"/>
</dbReference>
<evidence type="ECO:0000256" key="2">
    <source>
        <dbReference type="ARBA" id="ARBA00022759"/>
    </source>
</evidence>
<reference evidence="9 10" key="1">
    <citation type="journal article" date="2019" name="Int. J. Syst. Evol. Microbiol.">
        <title>The Global Catalogue of Microorganisms (GCM) 10K type strain sequencing project: providing services to taxonomists for standard genome sequencing and annotation.</title>
        <authorList>
            <consortium name="The Broad Institute Genomics Platform"/>
            <consortium name="The Broad Institute Genome Sequencing Center for Infectious Disease"/>
            <person name="Wu L."/>
            <person name="Ma J."/>
        </authorList>
    </citation>
    <scope>NUCLEOTIDE SEQUENCE [LARGE SCALE GENOMIC DNA]</scope>
    <source>
        <strain evidence="9 10">JCM 6307</strain>
    </source>
</reference>
<dbReference type="Proteomes" id="UP001501358">
    <property type="component" value="Unassembled WGS sequence"/>
</dbReference>
<dbReference type="PANTHER" id="PTHR12826">
    <property type="entry name" value="RIBONUCLEASE Y"/>
    <property type="match status" value="1"/>
</dbReference>
<dbReference type="InterPro" id="IPR022711">
    <property type="entry name" value="RNase_Y_N"/>
</dbReference>
<evidence type="ECO:0000256" key="4">
    <source>
        <dbReference type="ARBA" id="ARBA00022884"/>
    </source>
</evidence>
<name>A0ABN3MFM4_9ACTN</name>
<dbReference type="Gene3D" id="1.10.3210.10">
    <property type="entry name" value="Hypothetical protein af1432"/>
    <property type="match status" value="1"/>
</dbReference>
<feature type="transmembrane region" description="Helical" evidence="5">
    <location>
        <begin position="12"/>
        <end position="32"/>
    </location>
</feature>
<dbReference type="PANTHER" id="PTHR12826:SF15">
    <property type="entry name" value="RIBONUCLEASE Y"/>
    <property type="match status" value="1"/>
</dbReference>
<dbReference type="InterPro" id="IPR036612">
    <property type="entry name" value="KH_dom_type_1_sf"/>
</dbReference>
<comment type="function">
    <text evidence="5">Endoribonuclease that initiates mRNA decay.</text>
</comment>
<sequence length="499" mass="54659">MGVALVGGFPLPAGSAFAVAVALAVLAAGTAVQLRRLRRVREEVRSAAEAEAAGIRAAAREEARELRADLERREQRLADREARLDAGTEELRTRSLRLAEELGTLDRRRAELAEAEADRRRILERTAAMTVREARAEIVRAAEDRAVLEAAATVREIEEEARREGEARARRILAGVLQRIAGERTTEAVVSVLPLPGDDMKARIIGREGRNIRSFESVTGVDLLVDDTPGAVLLSCFDPVRRETARLALEALVADGRINPPRIEEAYERSRAEVERRCLRAGEDAVTDAGITDMHPELVALLGRLRYRTSYGQNVLAHLVESGRLAAMLASELGADPQLARRGALLHDVGKALTRRAEGSHAAVGAEAARRFGESEEVVHAIAAHHDEIEPRTVEAVLVQVADAVSGGRPGARRESLETYVRRLQGLERIAVSYEGVEKAYAVQAGREVRVMVRPEAVDDLRARTIARDMARRVQEELAGPGRVRITVVRESRVTETTR</sequence>
<proteinExistence type="inferred from homology"/>
<dbReference type="Pfam" id="PF12072">
    <property type="entry name" value="RNase_Y_N"/>
    <property type="match status" value="1"/>
</dbReference>
<dbReference type="InterPro" id="IPR006674">
    <property type="entry name" value="HD_domain"/>
</dbReference>
<keyword evidence="1 5" id="KW-0540">Nuclease</keyword>
<dbReference type="CDD" id="cd00077">
    <property type="entry name" value="HDc"/>
    <property type="match status" value="1"/>
</dbReference>
<dbReference type="EC" id="3.1.-.-" evidence="5 6"/>
<keyword evidence="5" id="KW-1133">Transmembrane helix</keyword>
<keyword evidence="7" id="KW-0175">Coiled coil</keyword>